<dbReference type="RefSeq" id="XP_025356926.1">
    <property type="nucleotide sequence ID" value="XM_025502415.1"/>
</dbReference>
<evidence type="ECO:0000256" key="1">
    <source>
        <dbReference type="SAM" id="MobiDB-lite"/>
    </source>
</evidence>
<protein>
    <submittedName>
        <fullName evidence="2">Uncharacterized protein</fullName>
    </submittedName>
</protein>
<feature type="compositionally biased region" description="Basic and acidic residues" evidence="1">
    <location>
        <begin position="16"/>
        <end position="37"/>
    </location>
</feature>
<feature type="compositionally biased region" description="Basic residues" evidence="1">
    <location>
        <begin position="42"/>
        <end position="56"/>
    </location>
</feature>
<dbReference type="InParanoid" id="A0A316VHA0"/>
<name>A0A316VHA0_9BASI</name>
<dbReference type="GeneID" id="37024196"/>
<gene>
    <name evidence="2" type="ORF">FA14DRAFT_4896</name>
</gene>
<organism evidence="2 3">
    <name type="scientific">Meira miltonrushii</name>
    <dbReference type="NCBI Taxonomy" id="1280837"/>
    <lineage>
        <taxon>Eukaryota</taxon>
        <taxon>Fungi</taxon>
        <taxon>Dikarya</taxon>
        <taxon>Basidiomycota</taxon>
        <taxon>Ustilaginomycotina</taxon>
        <taxon>Exobasidiomycetes</taxon>
        <taxon>Exobasidiales</taxon>
        <taxon>Brachybasidiaceae</taxon>
        <taxon>Meira</taxon>
    </lineage>
</organism>
<keyword evidence="3" id="KW-1185">Reference proteome</keyword>
<dbReference type="EMBL" id="KZ819602">
    <property type="protein sequence ID" value="PWN36624.1"/>
    <property type="molecule type" value="Genomic_DNA"/>
</dbReference>
<reference evidence="2 3" key="1">
    <citation type="journal article" date="2018" name="Mol. Biol. Evol.">
        <title>Broad Genomic Sampling Reveals a Smut Pathogenic Ancestry of the Fungal Clade Ustilaginomycotina.</title>
        <authorList>
            <person name="Kijpornyongpan T."/>
            <person name="Mondo S.J."/>
            <person name="Barry K."/>
            <person name="Sandor L."/>
            <person name="Lee J."/>
            <person name="Lipzen A."/>
            <person name="Pangilinan J."/>
            <person name="LaButti K."/>
            <person name="Hainaut M."/>
            <person name="Henrissat B."/>
            <person name="Grigoriev I.V."/>
            <person name="Spatafora J.W."/>
            <person name="Aime M.C."/>
        </authorList>
    </citation>
    <scope>NUCLEOTIDE SEQUENCE [LARGE SCALE GENOMIC DNA]</scope>
    <source>
        <strain evidence="2 3">MCA 3882</strain>
    </source>
</reference>
<accession>A0A316VHA0</accession>
<dbReference type="Proteomes" id="UP000245771">
    <property type="component" value="Unassembled WGS sequence"/>
</dbReference>
<dbReference type="AlphaFoldDB" id="A0A316VHA0"/>
<proteinExistence type="predicted"/>
<sequence>MVPAIVSATFLIVARAPEESISRRGDERKKHLEKPIESRTSSNHHSKSKHSHHQPVQHRNNFEKHLKDHLRNDYPHSRCQYSHRKKDGEEQSLLSKK</sequence>
<evidence type="ECO:0000313" key="2">
    <source>
        <dbReference type="EMBL" id="PWN36624.1"/>
    </source>
</evidence>
<feature type="compositionally biased region" description="Basic and acidic residues" evidence="1">
    <location>
        <begin position="60"/>
        <end position="76"/>
    </location>
</feature>
<feature type="region of interest" description="Disordered" evidence="1">
    <location>
        <begin position="16"/>
        <end position="97"/>
    </location>
</feature>
<evidence type="ECO:0000313" key="3">
    <source>
        <dbReference type="Proteomes" id="UP000245771"/>
    </source>
</evidence>